<dbReference type="Gene3D" id="3.30.70.1050">
    <property type="entry name" value="Trigger factor ribosome-binding domain"/>
    <property type="match status" value="1"/>
</dbReference>
<evidence type="ECO:0000259" key="12">
    <source>
        <dbReference type="Pfam" id="PF05698"/>
    </source>
</evidence>
<sequence length="437" mass="49841">MAYEVEKRNEVLYAVKISAEPTELEKEVNEICKEIKKTAKIPGFRPGKAPINIIKKYYEETIRDALLRNFVPEKLSEAIKENNLQVISELVVEALDFSLKENKFSTTVLFEVKPAIELKPEDYKGIKATKTIREITDEDVEKVIEGLRNQQAQFNEVDREAREGDLVDIEYETIVKGDEKEEPQKGSVSVILGQNQLWPEIEKEVLGKKAGEEGEVSFTAPEDEKIYGEAAGKEITVKFKISAVKEKILPELNDEFAKKFGFENLEDMKKKIRENLEKSEKEREQEEVEDQIVDELLKKVNIPVPQSMLDLEIRAQAENQLAKLAQFGVDVRQMNPQTLVEMVRPTAEKTVKVKLLLEKVAELEGLEVTDEDLDAEIQKLAEAAFNGDYVQARQSLEERGLLGMIKQDVLRQKALDRLIELAEVEEVPAEKTNKPEE</sequence>
<name>F0S4A1_DESTD</name>
<dbReference type="SUPFAM" id="SSF54534">
    <property type="entry name" value="FKBP-like"/>
    <property type="match status" value="1"/>
</dbReference>
<dbReference type="InterPro" id="IPR027304">
    <property type="entry name" value="Trigger_fact/SurA_dom_sf"/>
</dbReference>
<feature type="coiled-coil region" evidence="10">
    <location>
        <begin position="262"/>
        <end position="298"/>
    </location>
</feature>
<dbReference type="NCBIfam" id="TIGR00115">
    <property type="entry name" value="tig"/>
    <property type="match status" value="1"/>
</dbReference>
<evidence type="ECO:0000256" key="6">
    <source>
        <dbReference type="ARBA" id="ARBA00023186"/>
    </source>
</evidence>
<evidence type="ECO:0000256" key="1">
    <source>
        <dbReference type="ARBA" id="ARBA00000971"/>
    </source>
</evidence>
<dbReference type="GO" id="GO:0003755">
    <property type="term" value="F:peptidyl-prolyl cis-trans isomerase activity"/>
    <property type="evidence" value="ECO:0007669"/>
    <property type="project" value="UniProtKB-UniRule"/>
</dbReference>
<keyword evidence="14" id="KW-1185">Reference proteome</keyword>
<dbReference type="STRING" id="868864.Dester_1035"/>
<comment type="similarity">
    <text evidence="2 9">Belongs to the FKBP-type PPIase family. Tig subfamily.</text>
</comment>
<keyword evidence="9" id="KW-0132">Cell division</keyword>
<keyword evidence="5 9" id="KW-0697">Rotamase</keyword>
<comment type="catalytic activity">
    <reaction evidence="1 9">
        <text>[protein]-peptidylproline (omega=180) = [protein]-peptidylproline (omega=0)</text>
        <dbReference type="Rhea" id="RHEA:16237"/>
        <dbReference type="Rhea" id="RHEA-COMP:10747"/>
        <dbReference type="Rhea" id="RHEA-COMP:10748"/>
        <dbReference type="ChEBI" id="CHEBI:83833"/>
        <dbReference type="ChEBI" id="CHEBI:83834"/>
        <dbReference type="EC" id="5.2.1.8"/>
    </reaction>
</comment>
<dbReference type="SUPFAM" id="SSF102735">
    <property type="entry name" value="Trigger factor ribosome-binding domain"/>
    <property type="match status" value="1"/>
</dbReference>
<accession>F0S4A1</accession>
<evidence type="ECO:0000259" key="11">
    <source>
        <dbReference type="Pfam" id="PF05697"/>
    </source>
</evidence>
<keyword evidence="9" id="KW-0963">Cytoplasm</keyword>
<dbReference type="Gene3D" id="1.10.3120.10">
    <property type="entry name" value="Trigger factor, C-terminal domain"/>
    <property type="match status" value="1"/>
</dbReference>
<proteinExistence type="inferred from homology"/>
<dbReference type="GO" id="GO:0005737">
    <property type="term" value="C:cytoplasm"/>
    <property type="evidence" value="ECO:0007669"/>
    <property type="project" value="UniProtKB-SubCell"/>
</dbReference>
<evidence type="ECO:0000256" key="8">
    <source>
        <dbReference type="ARBA" id="ARBA00029986"/>
    </source>
</evidence>
<dbReference type="GO" id="GO:0044183">
    <property type="term" value="F:protein folding chaperone"/>
    <property type="evidence" value="ECO:0007669"/>
    <property type="project" value="TreeGrafter"/>
</dbReference>
<gene>
    <name evidence="9" type="primary">tig</name>
    <name evidence="13" type="ordered locus">Dester_1035</name>
</gene>
<comment type="function">
    <text evidence="9">Involved in protein export. Acts as a chaperone by maintaining the newly synthesized protein in an open conformation. Functions as a peptidyl-prolyl cis-trans isomerase.</text>
</comment>
<dbReference type="InterPro" id="IPR008880">
    <property type="entry name" value="Trigger_fac_C"/>
</dbReference>
<dbReference type="InterPro" id="IPR008881">
    <property type="entry name" value="Trigger_fac_ribosome-bd_bac"/>
</dbReference>
<dbReference type="PANTHER" id="PTHR30560">
    <property type="entry name" value="TRIGGER FACTOR CHAPERONE AND PEPTIDYL-PROLYL CIS/TRANS ISOMERASE"/>
    <property type="match status" value="1"/>
</dbReference>
<dbReference type="Pfam" id="PF05698">
    <property type="entry name" value="Trigger_C"/>
    <property type="match status" value="1"/>
</dbReference>
<evidence type="ECO:0000256" key="9">
    <source>
        <dbReference type="HAMAP-Rule" id="MF_00303"/>
    </source>
</evidence>
<dbReference type="InParanoid" id="F0S4A1"/>
<dbReference type="GO" id="GO:0015031">
    <property type="term" value="P:protein transport"/>
    <property type="evidence" value="ECO:0007669"/>
    <property type="project" value="UniProtKB-UniRule"/>
</dbReference>
<dbReference type="HAMAP" id="MF_00303">
    <property type="entry name" value="Trigger_factor_Tig"/>
    <property type="match status" value="1"/>
</dbReference>
<dbReference type="SUPFAM" id="SSF109998">
    <property type="entry name" value="Triger factor/SurA peptide-binding domain-like"/>
    <property type="match status" value="1"/>
</dbReference>
<keyword evidence="9" id="KW-0131">Cell cycle</keyword>
<dbReference type="GO" id="GO:0043335">
    <property type="term" value="P:protein unfolding"/>
    <property type="evidence" value="ECO:0007669"/>
    <property type="project" value="TreeGrafter"/>
</dbReference>
<dbReference type="GO" id="GO:0043022">
    <property type="term" value="F:ribosome binding"/>
    <property type="evidence" value="ECO:0007669"/>
    <property type="project" value="TreeGrafter"/>
</dbReference>
<dbReference type="RefSeq" id="WP_013638625.1">
    <property type="nucleotide sequence ID" value="NC_015185.1"/>
</dbReference>
<dbReference type="EC" id="5.2.1.8" evidence="3 9"/>
<dbReference type="OrthoDB" id="9767721at2"/>
<evidence type="ECO:0000256" key="2">
    <source>
        <dbReference type="ARBA" id="ARBA00005464"/>
    </source>
</evidence>
<comment type="domain">
    <text evidence="9">Consists of 3 domains; the N-terminus binds the ribosome, the middle domain has PPIase activity, while the C-terminus has intrinsic chaperone activity on its own.</text>
</comment>
<dbReference type="InterPro" id="IPR005215">
    <property type="entry name" value="Trig_fac"/>
</dbReference>
<evidence type="ECO:0000313" key="14">
    <source>
        <dbReference type="Proteomes" id="UP000007102"/>
    </source>
</evidence>
<dbReference type="Gene3D" id="3.10.50.40">
    <property type="match status" value="1"/>
</dbReference>
<dbReference type="FunCoup" id="F0S4A1">
    <property type="interactions" value="520"/>
</dbReference>
<feature type="domain" description="Trigger factor ribosome-binding bacterial" evidence="11">
    <location>
        <begin position="1"/>
        <end position="146"/>
    </location>
</feature>
<dbReference type="Pfam" id="PF05697">
    <property type="entry name" value="Trigger_N"/>
    <property type="match status" value="1"/>
</dbReference>
<dbReference type="InterPro" id="IPR037041">
    <property type="entry name" value="Trigger_fac_C_sf"/>
</dbReference>
<evidence type="ECO:0000256" key="7">
    <source>
        <dbReference type="ARBA" id="ARBA00023235"/>
    </source>
</evidence>
<dbReference type="eggNOG" id="COG0544">
    <property type="taxonomic scope" value="Bacteria"/>
</dbReference>
<dbReference type="GO" id="GO:0051083">
    <property type="term" value="P:'de novo' cotranslational protein folding"/>
    <property type="evidence" value="ECO:0007669"/>
    <property type="project" value="TreeGrafter"/>
</dbReference>
<dbReference type="PIRSF" id="PIRSF003095">
    <property type="entry name" value="Trigger_factor"/>
    <property type="match status" value="1"/>
</dbReference>
<evidence type="ECO:0000256" key="5">
    <source>
        <dbReference type="ARBA" id="ARBA00023110"/>
    </source>
</evidence>
<dbReference type="InterPro" id="IPR046357">
    <property type="entry name" value="PPIase_dom_sf"/>
</dbReference>
<protein>
    <recommendedName>
        <fullName evidence="4 9">Trigger factor</fullName>
        <shortName evidence="9">TF</shortName>
        <ecNumber evidence="3 9">5.2.1.8</ecNumber>
    </recommendedName>
    <alternativeName>
        <fullName evidence="8 9">PPIase</fullName>
    </alternativeName>
</protein>
<evidence type="ECO:0000313" key="13">
    <source>
        <dbReference type="EMBL" id="ADY73673.1"/>
    </source>
</evidence>
<keyword evidence="7 9" id="KW-0413">Isomerase</keyword>
<reference evidence="13 14" key="1">
    <citation type="journal article" date="2011" name="Stand. Genomic Sci.">
        <title>Complete genome sequence of the thermophilic sulfur-reducer Desulfurobacterium thermolithotrophum type strain (BSA(T)) from a deep-sea hydrothermal vent.</title>
        <authorList>
            <person name="Goker M."/>
            <person name="Daligault H."/>
            <person name="Mwirichia R."/>
            <person name="Lapidus A."/>
            <person name="Lucas S."/>
            <person name="Deshpande S."/>
            <person name="Pagani I."/>
            <person name="Tapia R."/>
            <person name="Cheng J.F."/>
            <person name="Goodwin L."/>
            <person name="Pitluck S."/>
            <person name="Liolios K."/>
            <person name="Ivanova N."/>
            <person name="Mavromatis K."/>
            <person name="Mikhailova N."/>
            <person name="Pati A."/>
            <person name="Chen A."/>
            <person name="Palaniappan K."/>
            <person name="Han C."/>
            <person name="Land M."/>
            <person name="Hauser L."/>
            <person name="Pan C."/>
            <person name="Brambilla E.M."/>
            <person name="Rohde M."/>
            <person name="Spring S."/>
            <person name="Sikorski J."/>
            <person name="Wirth R."/>
            <person name="Detter J.C."/>
            <person name="Woyke T."/>
            <person name="Bristow J."/>
            <person name="Eisen J.A."/>
            <person name="Markowitz V."/>
            <person name="Hugenholtz P."/>
            <person name="Kyrpides N.C."/>
            <person name="Klenk H.P."/>
        </authorList>
    </citation>
    <scope>NUCLEOTIDE SEQUENCE [LARGE SCALE GENOMIC DNA]</scope>
    <source>
        <strain evidence="14">DSM 11699 / BSA</strain>
    </source>
</reference>
<dbReference type="InterPro" id="IPR036611">
    <property type="entry name" value="Trigger_fac_ribosome-bd_sf"/>
</dbReference>
<dbReference type="Proteomes" id="UP000007102">
    <property type="component" value="Chromosome"/>
</dbReference>
<dbReference type="PANTHER" id="PTHR30560:SF3">
    <property type="entry name" value="TRIGGER FACTOR-LIKE PROTEIN TIG, CHLOROPLASTIC"/>
    <property type="match status" value="1"/>
</dbReference>
<reference evidence="14" key="2">
    <citation type="submission" date="2011-02" db="EMBL/GenBank/DDBJ databases">
        <title>The complete genome of Desulfurobacterium thermolithotrophum DSM 11699.</title>
        <authorList>
            <consortium name="US DOE Joint Genome Institute (JGI-PGF)"/>
            <person name="Lucas S."/>
            <person name="Copeland A."/>
            <person name="Lapidus A."/>
            <person name="Bruce D."/>
            <person name="Goodwin L."/>
            <person name="Pitluck S."/>
            <person name="Kyrpides N."/>
            <person name="Mavromatis K."/>
            <person name="Pagani I."/>
            <person name="Ivanova N."/>
            <person name="Mikhailova N."/>
            <person name="Daligault H."/>
            <person name="Detter J.C."/>
            <person name="Tapia R."/>
            <person name="Han C."/>
            <person name="Land M."/>
            <person name="Hauser L."/>
            <person name="Markowitz V."/>
            <person name="Cheng J.-F."/>
            <person name="Hugenholtz P."/>
            <person name="Woyke T."/>
            <person name="Wu D."/>
            <person name="Spring S."/>
            <person name="Brambilla E."/>
            <person name="Klenk H.-P."/>
            <person name="Eisen J.A."/>
        </authorList>
    </citation>
    <scope>NUCLEOTIDE SEQUENCE [LARGE SCALE GENOMIC DNA]</scope>
    <source>
        <strain evidence="14">DSM 11699 / BSA</strain>
    </source>
</reference>
<evidence type="ECO:0000256" key="3">
    <source>
        <dbReference type="ARBA" id="ARBA00013194"/>
    </source>
</evidence>
<keyword evidence="10" id="KW-0175">Coiled coil</keyword>
<feature type="domain" description="Trigger factor C-terminal" evidence="12">
    <location>
        <begin position="265"/>
        <end position="420"/>
    </location>
</feature>
<evidence type="ECO:0000256" key="10">
    <source>
        <dbReference type="SAM" id="Coils"/>
    </source>
</evidence>
<comment type="subcellular location">
    <subcellularLocation>
        <location evidence="9">Cytoplasm</location>
    </subcellularLocation>
    <text evidence="9">About half TF is bound to the ribosome near the polypeptide exit tunnel while the other half is free in the cytoplasm.</text>
</comment>
<dbReference type="AlphaFoldDB" id="F0S4A1"/>
<dbReference type="GO" id="GO:0051301">
    <property type="term" value="P:cell division"/>
    <property type="evidence" value="ECO:0007669"/>
    <property type="project" value="UniProtKB-KW"/>
</dbReference>
<dbReference type="HOGENOM" id="CLU_033058_3_1_0"/>
<organism evidence="13 14">
    <name type="scientific">Desulfurobacterium thermolithotrophum (strain DSM 11699 / BSA)</name>
    <dbReference type="NCBI Taxonomy" id="868864"/>
    <lineage>
        <taxon>Bacteria</taxon>
        <taxon>Pseudomonadati</taxon>
        <taxon>Aquificota</taxon>
        <taxon>Aquificia</taxon>
        <taxon>Desulfurobacteriales</taxon>
        <taxon>Desulfurobacteriaceae</taxon>
        <taxon>Desulfurobacterium</taxon>
    </lineage>
</organism>
<dbReference type="EMBL" id="CP002543">
    <property type="protein sequence ID" value="ADY73673.1"/>
    <property type="molecule type" value="Genomic_DNA"/>
</dbReference>
<dbReference type="KEGG" id="dte:Dester_1035"/>
<evidence type="ECO:0000256" key="4">
    <source>
        <dbReference type="ARBA" id="ARBA00016902"/>
    </source>
</evidence>
<keyword evidence="6 9" id="KW-0143">Chaperone</keyword>